<evidence type="ECO:0000259" key="11">
    <source>
        <dbReference type="Pfam" id="PF08545"/>
    </source>
</evidence>
<sequence>MTAASGVGGRAAVVCGVGAALPPHIVSNADLTARLDTTDEWIRSRTGIARRHVAGKDLSTTDLAVRAAAQALADGEPVTVEALVVATTTPDRCCPATAPAVATRLGLTGIPAYDLAAGCTGFLYALATAAGLIAAGTAQTALVVGADRLAALPAPGDRTTVPLFGDGAGAVVLRHGSADEAGALGPVVLGSDGTGADLIRASCPGALHMDGGDVFRHAVDRMSTASRQAAIAAGWDLADVDRLVPHQANSRITAFVARQLGVPDDRQLSTIAETGNTGAASIPLLLARSAADGHLERGHRTLLTAFGAGLTWGATTLTWPGHCRSHPPKGARRDR</sequence>
<accession>A0A3A9WS09</accession>
<dbReference type="InterPro" id="IPR013747">
    <property type="entry name" value="ACP_syn_III_C"/>
</dbReference>
<dbReference type="EMBL" id="RBDY01000009">
    <property type="protein sequence ID" value="RKN22891.1"/>
    <property type="molecule type" value="Genomic_DNA"/>
</dbReference>
<feature type="domain" description="Beta-ketoacyl-[acyl-carrier-protein] synthase III N-terminal" evidence="11">
    <location>
        <begin position="113"/>
        <end position="193"/>
    </location>
</feature>
<comment type="subcellular location">
    <subcellularLocation>
        <location evidence="9">Cytoplasm</location>
    </subcellularLocation>
</comment>
<dbReference type="SUPFAM" id="SSF53901">
    <property type="entry name" value="Thiolase-like"/>
    <property type="match status" value="1"/>
</dbReference>
<dbReference type="Proteomes" id="UP000268652">
    <property type="component" value="Unassembled WGS sequence"/>
</dbReference>
<dbReference type="Pfam" id="PF08545">
    <property type="entry name" value="ACP_syn_III"/>
    <property type="match status" value="1"/>
</dbReference>
<dbReference type="GO" id="GO:0006633">
    <property type="term" value="P:fatty acid biosynthetic process"/>
    <property type="evidence" value="ECO:0007669"/>
    <property type="project" value="UniProtKB-UniRule"/>
</dbReference>
<feature type="active site" evidence="9">
    <location>
        <position position="276"/>
    </location>
</feature>
<dbReference type="InterPro" id="IPR004655">
    <property type="entry name" value="FabH"/>
</dbReference>
<dbReference type="EMBL" id="RBDX01000009">
    <property type="protein sequence ID" value="RKN08917.1"/>
    <property type="molecule type" value="Genomic_DNA"/>
</dbReference>
<keyword evidence="6 9" id="KW-0443">Lipid metabolism</keyword>
<dbReference type="InterPro" id="IPR016039">
    <property type="entry name" value="Thiolase-like"/>
</dbReference>
<feature type="active site" evidence="9">
    <location>
        <position position="246"/>
    </location>
</feature>
<comment type="caution">
    <text evidence="12">The sequence shown here is derived from an EMBL/GenBank/DDBJ whole genome shotgun (WGS) entry which is preliminary data.</text>
</comment>
<proteinExistence type="inferred from homology"/>
<dbReference type="RefSeq" id="WP_120697625.1">
    <property type="nucleotide sequence ID" value="NZ_RBDX01000009.1"/>
</dbReference>
<evidence type="ECO:0000313" key="14">
    <source>
        <dbReference type="Proteomes" id="UP000268652"/>
    </source>
</evidence>
<dbReference type="UniPathway" id="UPA00094"/>
<keyword evidence="9" id="KW-0511">Multifunctional enzyme</keyword>
<evidence type="ECO:0000313" key="15">
    <source>
        <dbReference type="Proteomes" id="UP000275024"/>
    </source>
</evidence>
<dbReference type="GO" id="GO:0005737">
    <property type="term" value="C:cytoplasm"/>
    <property type="evidence" value="ECO:0007669"/>
    <property type="project" value="UniProtKB-SubCell"/>
</dbReference>
<evidence type="ECO:0000259" key="10">
    <source>
        <dbReference type="Pfam" id="PF08541"/>
    </source>
</evidence>
<evidence type="ECO:0000313" key="12">
    <source>
        <dbReference type="EMBL" id="RKN08917.1"/>
    </source>
</evidence>
<keyword evidence="5 9" id="KW-0276">Fatty acid metabolism</keyword>
<dbReference type="Gene3D" id="3.40.47.10">
    <property type="match status" value="1"/>
</dbReference>
<evidence type="ECO:0000256" key="9">
    <source>
        <dbReference type="HAMAP-Rule" id="MF_01815"/>
    </source>
</evidence>
<keyword evidence="14" id="KW-1185">Reference proteome</keyword>
<evidence type="ECO:0000256" key="3">
    <source>
        <dbReference type="ARBA" id="ARBA00022516"/>
    </source>
</evidence>
<dbReference type="GO" id="GO:0033818">
    <property type="term" value="F:beta-ketoacyl-acyl-carrier-protein synthase III activity"/>
    <property type="evidence" value="ECO:0007669"/>
    <property type="project" value="UniProtKB-UniRule"/>
</dbReference>
<evidence type="ECO:0000256" key="4">
    <source>
        <dbReference type="ARBA" id="ARBA00022679"/>
    </source>
</evidence>
<keyword evidence="2 9" id="KW-0963">Cytoplasm</keyword>
<dbReference type="GO" id="GO:0044550">
    <property type="term" value="P:secondary metabolite biosynthetic process"/>
    <property type="evidence" value="ECO:0007669"/>
    <property type="project" value="TreeGrafter"/>
</dbReference>
<dbReference type="Pfam" id="PF08541">
    <property type="entry name" value="ACP_syn_III_C"/>
    <property type="match status" value="1"/>
</dbReference>
<keyword evidence="7 9" id="KW-0275">Fatty acid biosynthesis</keyword>
<protein>
    <recommendedName>
        <fullName evidence="9">Beta-ketoacyl-[acyl-carrier-protein] synthase III</fullName>
        <shortName evidence="9">Beta-ketoacyl-ACP synthase III</shortName>
        <shortName evidence="9">KAS III</shortName>
        <ecNumber evidence="9">2.3.1.180</ecNumber>
    </recommendedName>
    <alternativeName>
        <fullName evidence="9">3-oxoacyl-[acyl-carrier-protein] synthase 3</fullName>
    </alternativeName>
    <alternativeName>
        <fullName evidence="9">3-oxoacyl-[acyl-carrier-protein] synthase III</fullName>
    </alternativeName>
</protein>
<comment type="similarity">
    <text evidence="1 9">Belongs to the thiolase-like superfamily. FabH family.</text>
</comment>
<evidence type="ECO:0000256" key="7">
    <source>
        <dbReference type="ARBA" id="ARBA00023160"/>
    </source>
</evidence>
<name>A0A3A9WS09_9ACTN</name>
<evidence type="ECO:0000256" key="1">
    <source>
        <dbReference type="ARBA" id="ARBA00008642"/>
    </source>
</evidence>
<dbReference type="NCBIfam" id="NF006829">
    <property type="entry name" value="PRK09352.1"/>
    <property type="match status" value="1"/>
</dbReference>
<dbReference type="AlphaFoldDB" id="A0A3A9WS09"/>
<feature type="region of interest" description="ACP-binding" evidence="9">
    <location>
        <begin position="247"/>
        <end position="251"/>
    </location>
</feature>
<evidence type="ECO:0000313" key="13">
    <source>
        <dbReference type="EMBL" id="RKN22891.1"/>
    </source>
</evidence>
<dbReference type="HAMAP" id="MF_01815">
    <property type="entry name" value="FabH"/>
    <property type="match status" value="1"/>
</dbReference>
<dbReference type="CDD" id="cd00830">
    <property type="entry name" value="KAS_III"/>
    <property type="match status" value="1"/>
</dbReference>
<keyword evidence="3 9" id="KW-0444">Lipid biosynthesis</keyword>
<comment type="domain">
    <text evidence="9">The last Arg residue of the ACP-binding site is essential for the weak association between ACP/AcpP and FabH.</text>
</comment>
<comment type="subunit">
    <text evidence="9">Homodimer.</text>
</comment>
<dbReference type="InterPro" id="IPR013751">
    <property type="entry name" value="ACP_syn_III_N"/>
</dbReference>
<dbReference type="PANTHER" id="PTHR34069:SF2">
    <property type="entry name" value="BETA-KETOACYL-[ACYL-CARRIER-PROTEIN] SYNTHASE III"/>
    <property type="match status" value="1"/>
</dbReference>
<evidence type="ECO:0000256" key="8">
    <source>
        <dbReference type="ARBA" id="ARBA00023315"/>
    </source>
</evidence>
<keyword evidence="4 9" id="KW-0808">Transferase</keyword>
<gene>
    <name evidence="9" type="primary">fabH</name>
    <name evidence="13" type="ORF">D7318_15250</name>
    <name evidence="12" type="ORF">D7319_13305</name>
</gene>
<evidence type="ECO:0000256" key="2">
    <source>
        <dbReference type="ARBA" id="ARBA00022490"/>
    </source>
</evidence>
<dbReference type="Proteomes" id="UP000275024">
    <property type="component" value="Unassembled WGS sequence"/>
</dbReference>
<comment type="pathway">
    <text evidence="9">Lipid metabolism; fatty acid biosynthesis.</text>
</comment>
<reference evidence="14 15" key="1">
    <citation type="submission" date="2018-09" db="EMBL/GenBank/DDBJ databases">
        <title>Streptomyces sp. nov. DS1-2, an endophytic actinomycete isolated from roots of Dendrobium scabrilingue.</title>
        <authorList>
            <person name="Kuncharoen N."/>
            <person name="Kudo T."/>
            <person name="Ohkuma M."/>
            <person name="Yuki M."/>
            <person name="Tanasupawat S."/>
        </authorList>
    </citation>
    <scope>NUCLEOTIDE SEQUENCE [LARGE SCALE GENOMIC DNA]</scope>
    <source>
        <strain evidence="12 15">AZ1-7</strain>
        <strain evidence="13 14">DS1-2</strain>
    </source>
</reference>
<dbReference type="OrthoDB" id="9815506at2"/>
<comment type="function">
    <text evidence="9">Catalyzes the condensation reaction of fatty acid synthesis by the addition to an acyl acceptor of two carbons from malonyl-ACP. Catalyzes the first condensation reaction which initiates fatty acid synthesis and may therefore play a role in governing the total rate of fatty acid production. Possesses both acetoacetyl-ACP synthase and acetyl transacylase activities. Its substrate specificity determines the biosynthesis of branched-chain and/or straight-chain of fatty acids.</text>
</comment>
<comment type="catalytic activity">
    <reaction evidence="9">
        <text>malonyl-[ACP] + acetyl-CoA + H(+) = 3-oxobutanoyl-[ACP] + CO2 + CoA</text>
        <dbReference type="Rhea" id="RHEA:12080"/>
        <dbReference type="Rhea" id="RHEA-COMP:9623"/>
        <dbReference type="Rhea" id="RHEA-COMP:9625"/>
        <dbReference type="ChEBI" id="CHEBI:15378"/>
        <dbReference type="ChEBI" id="CHEBI:16526"/>
        <dbReference type="ChEBI" id="CHEBI:57287"/>
        <dbReference type="ChEBI" id="CHEBI:57288"/>
        <dbReference type="ChEBI" id="CHEBI:78449"/>
        <dbReference type="ChEBI" id="CHEBI:78450"/>
        <dbReference type="EC" id="2.3.1.180"/>
    </reaction>
</comment>
<evidence type="ECO:0000256" key="5">
    <source>
        <dbReference type="ARBA" id="ARBA00022832"/>
    </source>
</evidence>
<dbReference type="EC" id="2.3.1.180" evidence="9"/>
<dbReference type="NCBIfam" id="TIGR00747">
    <property type="entry name" value="fabH"/>
    <property type="match status" value="1"/>
</dbReference>
<dbReference type="PANTHER" id="PTHR34069">
    <property type="entry name" value="3-OXOACYL-[ACYL-CARRIER-PROTEIN] SYNTHASE 3"/>
    <property type="match status" value="1"/>
</dbReference>
<evidence type="ECO:0000256" key="6">
    <source>
        <dbReference type="ARBA" id="ARBA00023098"/>
    </source>
</evidence>
<organism evidence="12 15">
    <name type="scientific">Streptomyces radicis</name>
    <dbReference type="NCBI Taxonomy" id="1750517"/>
    <lineage>
        <taxon>Bacteria</taxon>
        <taxon>Bacillati</taxon>
        <taxon>Actinomycetota</taxon>
        <taxon>Actinomycetes</taxon>
        <taxon>Kitasatosporales</taxon>
        <taxon>Streptomycetaceae</taxon>
        <taxon>Streptomyces</taxon>
    </lineage>
</organism>
<feature type="active site" evidence="9">
    <location>
        <position position="119"/>
    </location>
</feature>
<dbReference type="GO" id="GO:0004315">
    <property type="term" value="F:3-oxoacyl-[acyl-carrier-protein] synthase activity"/>
    <property type="evidence" value="ECO:0007669"/>
    <property type="project" value="InterPro"/>
</dbReference>
<keyword evidence="8 9" id="KW-0012">Acyltransferase</keyword>
<feature type="domain" description="Beta-ketoacyl-[acyl-carrier-protein] synthase III C-terminal" evidence="10">
    <location>
        <begin position="232"/>
        <end position="319"/>
    </location>
</feature>